<evidence type="ECO:0000313" key="6">
    <source>
        <dbReference type="EMBL" id="CAK7223970.1"/>
    </source>
</evidence>
<dbReference type="InterPro" id="IPR036188">
    <property type="entry name" value="FAD/NAD-bd_sf"/>
</dbReference>
<evidence type="ECO:0000256" key="5">
    <source>
        <dbReference type="SAM" id="MobiDB-lite"/>
    </source>
</evidence>
<comment type="similarity">
    <text evidence="1">Belongs to the FAD-binding monooxygenase family.</text>
</comment>
<protein>
    <submittedName>
        <fullName evidence="6">Uncharacterized protein</fullName>
    </submittedName>
</protein>
<dbReference type="EMBL" id="CAWUHD010000052">
    <property type="protein sequence ID" value="CAK7223970.1"/>
    <property type="molecule type" value="Genomic_DNA"/>
</dbReference>
<dbReference type="Gene3D" id="3.50.50.60">
    <property type="entry name" value="FAD/NAD(P)-binding domain"/>
    <property type="match status" value="2"/>
</dbReference>
<dbReference type="SUPFAM" id="SSF51905">
    <property type="entry name" value="FAD/NAD(P)-binding domain"/>
    <property type="match status" value="2"/>
</dbReference>
<proteinExistence type="inferred from homology"/>
<sequence length="664" mass="75013">MAADSSVLTSKTNGHVTNGHAPSHGNGRKTEEYIRRAVEKGNPNALRISLYYATCDPDLTSMVVSKQDARGGAMQDYVLSPGDTKIVQDKAVEYLLKQQNNPSSTTTPPTQQECVRLMSIFHGEQLNSKMAQMGYEELAFQKFPRDVSWSAGQPCEDRLSTFHVVIIGAGINGISMAVMLKRLGIQFTLIDRQQDVGGTWMENNYPEARVDTMGFTFQYKFERSTHWREMFPPGNKIRNYLDDVSLRYDVKKNILFGREVVDANWDNLNHVWELTVQHNGTREPLLIRPNVVISAVGLFSTPNLPNIPGINDFQGHMWHTTHWNQDVAWEGKRIAVIGNGSSGAQLIPGLARKASKLGVYQRTPQWMSPYAGYRDNVPGELEYLFENVPFFYNWNNYAGYIRSMQLPPLQVDDPAWRAQGGLVNRRNDKLRASLTKHIIDKVGGPDSPLLPKLLPTYAPLVRRLVVDNGFYDALMRDNVELFADGIDKITEDGIRSKDGRDEPYDIIVLACGFQPTNYLYPVDYHGLDGITLDVTWAKDGARSYLGLTIPGYPNLFTMYGPNHQPRGGPSIHGWSEIWCRYIATCIVAMVENDIQSLDVKQQVYDEYNVRLDAANKKLIWESDGKGYFVNEHGRQAVNLPWDTEDYHAMVLAPNLEDFHIVKGV</sequence>
<keyword evidence="7" id="KW-1185">Reference proteome</keyword>
<keyword evidence="4" id="KW-0560">Oxidoreductase</keyword>
<dbReference type="InterPro" id="IPR051209">
    <property type="entry name" value="FAD-bind_Monooxygenase_sf"/>
</dbReference>
<feature type="region of interest" description="Disordered" evidence="5">
    <location>
        <begin position="1"/>
        <end position="29"/>
    </location>
</feature>
<reference evidence="6 7" key="1">
    <citation type="submission" date="2024-01" db="EMBL/GenBank/DDBJ databases">
        <authorList>
            <person name="Allen C."/>
            <person name="Tagirdzhanova G."/>
        </authorList>
    </citation>
    <scope>NUCLEOTIDE SEQUENCE [LARGE SCALE GENOMIC DNA]</scope>
</reference>
<dbReference type="Proteomes" id="UP001642482">
    <property type="component" value="Unassembled WGS sequence"/>
</dbReference>
<name>A0ABP0BYE4_9PEZI</name>
<evidence type="ECO:0000256" key="1">
    <source>
        <dbReference type="ARBA" id="ARBA00010139"/>
    </source>
</evidence>
<dbReference type="PANTHER" id="PTHR42877">
    <property type="entry name" value="L-ORNITHINE N(5)-MONOOXYGENASE-RELATED"/>
    <property type="match status" value="1"/>
</dbReference>
<evidence type="ECO:0000256" key="2">
    <source>
        <dbReference type="ARBA" id="ARBA00022630"/>
    </source>
</evidence>
<organism evidence="6 7">
    <name type="scientific">Sporothrix eucalyptigena</name>
    <dbReference type="NCBI Taxonomy" id="1812306"/>
    <lineage>
        <taxon>Eukaryota</taxon>
        <taxon>Fungi</taxon>
        <taxon>Dikarya</taxon>
        <taxon>Ascomycota</taxon>
        <taxon>Pezizomycotina</taxon>
        <taxon>Sordariomycetes</taxon>
        <taxon>Sordariomycetidae</taxon>
        <taxon>Ophiostomatales</taxon>
        <taxon>Ophiostomataceae</taxon>
        <taxon>Sporothrix</taxon>
    </lineage>
</organism>
<comment type="caution">
    <text evidence="6">The sequence shown here is derived from an EMBL/GenBank/DDBJ whole genome shotgun (WGS) entry which is preliminary data.</text>
</comment>
<dbReference type="PRINTS" id="PR00469">
    <property type="entry name" value="PNDRDTASEII"/>
</dbReference>
<evidence type="ECO:0000256" key="3">
    <source>
        <dbReference type="ARBA" id="ARBA00022827"/>
    </source>
</evidence>
<feature type="compositionally biased region" description="Polar residues" evidence="5">
    <location>
        <begin position="1"/>
        <end position="16"/>
    </location>
</feature>
<dbReference type="InterPro" id="IPR020946">
    <property type="entry name" value="Flavin_mOase-like"/>
</dbReference>
<keyword evidence="3" id="KW-0274">FAD</keyword>
<evidence type="ECO:0000256" key="4">
    <source>
        <dbReference type="ARBA" id="ARBA00023002"/>
    </source>
</evidence>
<dbReference type="Pfam" id="PF00743">
    <property type="entry name" value="FMO-like"/>
    <property type="match status" value="1"/>
</dbReference>
<evidence type="ECO:0000313" key="7">
    <source>
        <dbReference type="Proteomes" id="UP001642482"/>
    </source>
</evidence>
<accession>A0ABP0BYE4</accession>
<gene>
    <name evidence="6" type="ORF">SEUCBS140593_005415</name>
</gene>
<dbReference type="PANTHER" id="PTHR42877:SF4">
    <property type="entry name" value="FAD_NAD(P)-BINDING DOMAIN-CONTAINING PROTEIN-RELATED"/>
    <property type="match status" value="1"/>
</dbReference>
<keyword evidence="2" id="KW-0285">Flavoprotein</keyword>